<dbReference type="RefSeq" id="WP_263748628.1">
    <property type="nucleotide sequence ID" value="NZ_JAOWRF010000370.1"/>
</dbReference>
<reference evidence="2 3" key="1">
    <citation type="submission" date="2022-10" db="EMBL/GenBank/DDBJ databases">
        <title>Identification of biosynthetic pathway for the production of the potent trypsin inhibitor radiosumin.</title>
        <authorList>
            <person name="Fewer D.P."/>
            <person name="Delbaje E."/>
            <person name="Ouyang X."/>
            <person name="Agostino P.D."/>
            <person name="Wahlsten M."/>
            <person name="Jokela J."/>
            <person name="Permi P."/>
            <person name="Haapaniemi E."/>
            <person name="Koistinen H."/>
        </authorList>
    </citation>
    <scope>NUCLEOTIDE SEQUENCE [LARGE SCALE GENOMIC DNA]</scope>
    <source>
        <strain evidence="2 3">NIES-515</strain>
    </source>
</reference>
<sequence>MYNVELPANLTDFAELLGRVLAGEEVILSQAGTPVARIVPLNQRPLPRIPLLRLW</sequence>
<dbReference type="NCBIfam" id="TIGR01552">
    <property type="entry name" value="phd_fam"/>
    <property type="match status" value="1"/>
</dbReference>
<name>A0ABT3B7T2_9CYAN</name>
<comment type="similarity">
    <text evidence="1">Belongs to the phD/YefM antitoxin family.</text>
</comment>
<proteinExistence type="inferred from homology"/>
<keyword evidence="3" id="KW-1185">Reference proteome</keyword>
<evidence type="ECO:0000256" key="1">
    <source>
        <dbReference type="ARBA" id="ARBA00009981"/>
    </source>
</evidence>
<comment type="caution">
    <text evidence="2">The sequence shown here is derived from an EMBL/GenBank/DDBJ whole genome shotgun (WGS) entry which is preliminary data.</text>
</comment>
<evidence type="ECO:0000313" key="3">
    <source>
        <dbReference type="Proteomes" id="UP001526143"/>
    </source>
</evidence>
<dbReference type="SUPFAM" id="SSF143120">
    <property type="entry name" value="YefM-like"/>
    <property type="match status" value="1"/>
</dbReference>
<gene>
    <name evidence="2" type="ORF">OGM63_26115</name>
</gene>
<accession>A0ABT3B7T2</accession>
<organism evidence="2 3">
    <name type="scientific">Plectonema radiosum NIES-515</name>
    <dbReference type="NCBI Taxonomy" id="2986073"/>
    <lineage>
        <taxon>Bacteria</taxon>
        <taxon>Bacillati</taxon>
        <taxon>Cyanobacteriota</taxon>
        <taxon>Cyanophyceae</taxon>
        <taxon>Oscillatoriophycideae</taxon>
        <taxon>Oscillatoriales</taxon>
        <taxon>Microcoleaceae</taxon>
        <taxon>Plectonema</taxon>
    </lineage>
</organism>
<evidence type="ECO:0000313" key="2">
    <source>
        <dbReference type="EMBL" id="MCV3216939.1"/>
    </source>
</evidence>
<protein>
    <submittedName>
        <fullName evidence="2">Type II toxin-antitoxin system prevent-host-death family antitoxin</fullName>
    </submittedName>
</protein>
<dbReference type="Proteomes" id="UP001526143">
    <property type="component" value="Unassembled WGS sequence"/>
</dbReference>
<dbReference type="InterPro" id="IPR036165">
    <property type="entry name" value="YefM-like_sf"/>
</dbReference>
<dbReference type="EMBL" id="JAOWRF010000370">
    <property type="protein sequence ID" value="MCV3216939.1"/>
    <property type="molecule type" value="Genomic_DNA"/>
</dbReference>